<dbReference type="AlphaFoldDB" id="A0A6J4JAB7"/>
<proteinExistence type="predicted"/>
<reference evidence="1" key="1">
    <citation type="submission" date="2020-02" db="EMBL/GenBank/DDBJ databases">
        <authorList>
            <person name="Meier V. D."/>
        </authorList>
    </citation>
    <scope>NUCLEOTIDE SEQUENCE</scope>
    <source>
        <strain evidence="1">AVDCRST_MAG27</strain>
    </source>
</reference>
<name>A0A6J4JAB7_9PROT</name>
<sequence length="41" mass="4481">MGLVHAVKRPPLATADRARSNLLLYRASSSDQVIPPGRRLP</sequence>
<organism evidence="1">
    <name type="scientific">uncultured Craurococcus sp</name>
    <dbReference type="NCBI Taxonomy" id="1135998"/>
    <lineage>
        <taxon>Bacteria</taxon>
        <taxon>Pseudomonadati</taxon>
        <taxon>Pseudomonadota</taxon>
        <taxon>Alphaproteobacteria</taxon>
        <taxon>Acetobacterales</taxon>
        <taxon>Acetobacteraceae</taxon>
        <taxon>Craurococcus</taxon>
        <taxon>environmental samples</taxon>
    </lineage>
</organism>
<gene>
    <name evidence="1" type="ORF">AVDCRST_MAG27-3672</name>
</gene>
<protein>
    <submittedName>
        <fullName evidence="1">Uncharacterized protein</fullName>
    </submittedName>
</protein>
<evidence type="ECO:0000313" key="1">
    <source>
        <dbReference type="EMBL" id="CAA9273688.1"/>
    </source>
</evidence>
<dbReference type="EMBL" id="CADCTD010000150">
    <property type="protein sequence ID" value="CAA9273688.1"/>
    <property type="molecule type" value="Genomic_DNA"/>
</dbReference>
<accession>A0A6J4JAB7</accession>